<organism evidence="8 9">
    <name type="scientific">Photobacterium aphoticum</name>
    <dbReference type="NCBI Taxonomy" id="754436"/>
    <lineage>
        <taxon>Bacteria</taxon>
        <taxon>Pseudomonadati</taxon>
        <taxon>Pseudomonadota</taxon>
        <taxon>Gammaproteobacteria</taxon>
        <taxon>Vibrionales</taxon>
        <taxon>Vibrionaceae</taxon>
        <taxon>Photobacterium</taxon>
    </lineage>
</organism>
<dbReference type="Gene3D" id="3.40.50.300">
    <property type="entry name" value="P-loop containing nucleotide triphosphate hydrolases"/>
    <property type="match status" value="1"/>
</dbReference>
<feature type="domain" description="UvrD-like helicase ATP-binding" evidence="7">
    <location>
        <begin position="2"/>
        <end position="112"/>
    </location>
</feature>
<dbReference type="EMBL" id="BBMN01000012">
    <property type="protein sequence ID" value="GAL06699.1"/>
    <property type="molecule type" value="Genomic_DNA"/>
</dbReference>
<feature type="binding site" evidence="6">
    <location>
        <begin position="23"/>
        <end position="30"/>
    </location>
    <ligand>
        <name>ATP</name>
        <dbReference type="ChEBI" id="CHEBI:30616"/>
    </ligand>
</feature>
<evidence type="ECO:0000256" key="3">
    <source>
        <dbReference type="ARBA" id="ARBA00022806"/>
    </source>
</evidence>
<dbReference type="STRING" id="754436.JCM19237_2796"/>
<evidence type="ECO:0000256" key="1">
    <source>
        <dbReference type="ARBA" id="ARBA00022741"/>
    </source>
</evidence>
<evidence type="ECO:0000259" key="7">
    <source>
        <dbReference type="PROSITE" id="PS51198"/>
    </source>
</evidence>
<evidence type="ECO:0000256" key="5">
    <source>
        <dbReference type="ARBA" id="ARBA00034923"/>
    </source>
</evidence>
<dbReference type="Pfam" id="PF00580">
    <property type="entry name" value="UvrD-helicase"/>
    <property type="match status" value="1"/>
</dbReference>
<sequence length="112" mass="12473">MTCFTSEQLAFIQHQQGNALCIAGAGTGKTTTLVGLIAQKLATISAQEMLVLMFNRDIRLDFQAKLQSSGIQAPVPVHTFHSFCLKFLNQTGFLRETGYRVDYQSGESDKRW</sequence>
<evidence type="ECO:0000313" key="8">
    <source>
        <dbReference type="EMBL" id="GAL06699.1"/>
    </source>
</evidence>
<accession>A0A090QXU0</accession>
<dbReference type="GO" id="GO:0000725">
    <property type="term" value="P:recombinational repair"/>
    <property type="evidence" value="ECO:0007669"/>
    <property type="project" value="TreeGrafter"/>
</dbReference>
<keyword evidence="1 6" id="KW-0547">Nucleotide-binding</keyword>
<name>A0A090QXU0_9GAMM</name>
<reference evidence="8 9" key="1">
    <citation type="journal article" date="2014" name="Genome Announc.">
        <title>Draft Genome Sequences of Two Vibrionaceae Species, Vibrio ponticus C121 and Photobacterium aphoticum C119, Isolated as Coral Reef Microbiota.</title>
        <authorList>
            <person name="Al-saari N."/>
            <person name="Meirelles P.M."/>
            <person name="Mino S."/>
            <person name="Suda W."/>
            <person name="Oshima K."/>
            <person name="Hattori M."/>
            <person name="Ohkuma M."/>
            <person name="Thompson F.L."/>
            <person name="Gomez-Gil B."/>
            <person name="Sawabe T."/>
            <person name="Sawabe T."/>
        </authorList>
    </citation>
    <scope>NUCLEOTIDE SEQUENCE [LARGE SCALE GENOMIC DNA]</scope>
    <source>
        <strain evidence="8 9">JCM 19237</strain>
    </source>
</reference>
<dbReference type="InterPro" id="IPR014016">
    <property type="entry name" value="UvrD-like_ATP-bd"/>
</dbReference>
<dbReference type="eggNOG" id="COG0210">
    <property type="taxonomic scope" value="Bacteria"/>
</dbReference>
<evidence type="ECO:0000313" key="9">
    <source>
        <dbReference type="Proteomes" id="UP000029227"/>
    </source>
</evidence>
<keyword evidence="3 6" id="KW-0347">Helicase</keyword>
<gene>
    <name evidence="8" type="ORF">JCM19237_2796</name>
</gene>
<keyword evidence="4 6" id="KW-0067">ATP-binding</keyword>
<dbReference type="Proteomes" id="UP000029227">
    <property type="component" value="Unassembled WGS sequence"/>
</dbReference>
<keyword evidence="2 6" id="KW-0378">Hydrolase</keyword>
<proteinExistence type="predicted"/>
<dbReference type="SUPFAM" id="SSF52540">
    <property type="entry name" value="P-loop containing nucleoside triphosphate hydrolases"/>
    <property type="match status" value="1"/>
</dbReference>
<dbReference type="InterPro" id="IPR027417">
    <property type="entry name" value="P-loop_NTPase"/>
</dbReference>
<dbReference type="GO" id="GO:0043138">
    <property type="term" value="F:3'-5' DNA helicase activity"/>
    <property type="evidence" value="ECO:0007669"/>
    <property type="project" value="TreeGrafter"/>
</dbReference>
<evidence type="ECO:0000256" key="2">
    <source>
        <dbReference type="ARBA" id="ARBA00022801"/>
    </source>
</evidence>
<comment type="caution">
    <text evidence="8">The sequence shown here is derived from an EMBL/GenBank/DDBJ whole genome shotgun (WGS) entry which is preliminary data.</text>
</comment>
<dbReference type="GO" id="GO:0016787">
    <property type="term" value="F:hydrolase activity"/>
    <property type="evidence" value="ECO:0007669"/>
    <property type="project" value="UniProtKB-UniRule"/>
</dbReference>
<dbReference type="GO" id="GO:0005524">
    <property type="term" value="F:ATP binding"/>
    <property type="evidence" value="ECO:0007669"/>
    <property type="project" value="UniProtKB-UniRule"/>
</dbReference>
<dbReference type="GO" id="GO:0003677">
    <property type="term" value="F:DNA binding"/>
    <property type="evidence" value="ECO:0007669"/>
    <property type="project" value="InterPro"/>
</dbReference>
<dbReference type="PANTHER" id="PTHR11070">
    <property type="entry name" value="UVRD / RECB / PCRA DNA HELICASE FAMILY MEMBER"/>
    <property type="match status" value="1"/>
</dbReference>
<evidence type="ECO:0000256" key="6">
    <source>
        <dbReference type="PROSITE-ProRule" id="PRU00560"/>
    </source>
</evidence>
<dbReference type="PANTHER" id="PTHR11070:SF2">
    <property type="entry name" value="ATP-DEPENDENT DNA HELICASE SRS2"/>
    <property type="match status" value="1"/>
</dbReference>
<evidence type="ECO:0000256" key="4">
    <source>
        <dbReference type="ARBA" id="ARBA00022840"/>
    </source>
</evidence>
<dbReference type="PROSITE" id="PS51198">
    <property type="entry name" value="UVRD_HELICASE_ATP_BIND"/>
    <property type="match status" value="1"/>
</dbReference>
<dbReference type="InterPro" id="IPR000212">
    <property type="entry name" value="DNA_helicase_UvrD/REP"/>
</dbReference>
<dbReference type="AlphaFoldDB" id="A0A090QXU0"/>
<protein>
    <recommendedName>
        <fullName evidence="5">DNA 3'-5' helicase II</fullName>
    </recommendedName>
</protein>